<keyword evidence="1" id="KW-0732">Signal</keyword>
<keyword evidence="3" id="KW-1185">Reference proteome</keyword>
<evidence type="ECO:0000256" key="1">
    <source>
        <dbReference type="SAM" id="SignalP"/>
    </source>
</evidence>
<dbReference type="EMBL" id="CCYD01000286">
    <property type="protein sequence ID" value="CEG37488.1"/>
    <property type="molecule type" value="Genomic_DNA"/>
</dbReference>
<name>A0A0P1AA26_PLAHL</name>
<dbReference type="RefSeq" id="XP_024573857.1">
    <property type="nucleotide sequence ID" value="XM_024722819.2"/>
</dbReference>
<reference evidence="3" key="1">
    <citation type="submission" date="2014-09" db="EMBL/GenBank/DDBJ databases">
        <authorList>
            <person name="Sharma Rahul"/>
            <person name="Thines Marco"/>
        </authorList>
    </citation>
    <scope>NUCLEOTIDE SEQUENCE [LARGE SCALE GENOMIC DNA]</scope>
</reference>
<dbReference type="AlphaFoldDB" id="A0A0P1AA26"/>
<dbReference type="Proteomes" id="UP000054928">
    <property type="component" value="Unassembled WGS sequence"/>
</dbReference>
<dbReference type="OrthoDB" id="99762at2759"/>
<evidence type="ECO:0000313" key="2">
    <source>
        <dbReference type="EMBL" id="CEG37488.1"/>
    </source>
</evidence>
<dbReference type="InterPro" id="IPR009030">
    <property type="entry name" value="Growth_fac_rcpt_cys_sf"/>
</dbReference>
<feature type="chain" id="PRO_5006058483" evidence="1">
    <location>
        <begin position="24"/>
        <end position="96"/>
    </location>
</feature>
<protein>
    <submittedName>
        <fullName evidence="2">RxLR-like protein</fullName>
    </submittedName>
</protein>
<dbReference type="SUPFAM" id="SSF57184">
    <property type="entry name" value="Growth factor receptor domain"/>
    <property type="match status" value="1"/>
</dbReference>
<proteinExistence type="predicted"/>
<sequence>MKCSAFFTAAAFAVVCLLQPSSAEEQASVHLRINSVEQSPSDNICYVHCDSGMYCPKGETTCRKPNGTECFNPATALFIPKCSKGFYCSNGRCEYQ</sequence>
<organism evidence="2 3">
    <name type="scientific">Plasmopara halstedii</name>
    <name type="common">Downy mildew of sunflower</name>
    <dbReference type="NCBI Taxonomy" id="4781"/>
    <lineage>
        <taxon>Eukaryota</taxon>
        <taxon>Sar</taxon>
        <taxon>Stramenopiles</taxon>
        <taxon>Oomycota</taxon>
        <taxon>Peronosporomycetes</taxon>
        <taxon>Peronosporales</taxon>
        <taxon>Peronosporaceae</taxon>
        <taxon>Plasmopara</taxon>
    </lineage>
</organism>
<dbReference type="OMA" id="PRGENAC"/>
<evidence type="ECO:0000313" key="3">
    <source>
        <dbReference type="Proteomes" id="UP000054928"/>
    </source>
</evidence>
<feature type="signal peptide" evidence="1">
    <location>
        <begin position="1"/>
        <end position="23"/>
    </location>
</feature>
<dbReference type="GeneID" id="36410114"/>
<accession>A0A0P1AA26</accession>